<dbReference type="PANTHER" id="PTHR39441:SF1">
    <property type="entry name" value="DUF2252 DOMAIN-CONTAINING PROTEIN"/>
    <property type="match status" value="1"/>
</dbReference>
<organism evidence="2 3">
    <name type="scientific">Marinibaculum pumilum</name>
    <dbReference type="NCBI Taxonomy" id="1766165"/>
    <lineage>
        <taxon>Bacteria</taxon>
        <taxon>Pseudomonadati</taxon>
        <taxon>Pseudomonadota</taxon>
        <taxon>Alphaproteobacteria</taxon>
        <taxon>Rhodospirillales</taxon>
        <taxon>Rhodospirillaceae</taxon>
        <taxon>Marinibaculum</taxon>
    </lineage>
</organism>
<dbReference type="InterPro" id="IPR011009">
    <property type="entry name" value="Kinase-like_dom_sf"/>
</dbReference>
<dbReference type="PANTHER" id="PTHR39441">
    <property type="entry name" value="DUF2252 DOMAIN-CONTAINING PROTEIN"/>
    <property type="match status" value="1"/>
</dbReference>
<evidence type="ECO:0000256" key="1">
    <source>
        <dbReference type="SAM" id="MobiDB-lite"/>
    </source>
</evidence>
<evidence type="ECO:0000313" key="3">
    <source>
        <dbReference type="Proteomes" id="UP001595528"/>
    </source>
</evidence>
<dbReference type="EMBL" id="JBHRTR010000036">
    <property type="protein sequence ID" value="MFC3230077.1"/>
    <property type="molecule type" value="Genomic_DNA"/>
</dbReference>
<protein>
    <submittedName>
        <fullName evidence="2">DUF2252 family protein</fullName>
    </submittedName>
</protein>
<keyword evidence="3" id="KW-1185">Reference proteome</keyword>
<reference evidence="3" key="1">
    <citation type="journal article" date="2019" name="Int. J. Syst. Evol. Microbiol.">
        <title>The Global Catalogue of Microorganisms (GCM) 10K type strain sequencing project: providing services to taxonomists for standard genome sequencing and annotation.</title>
        <authorList>
            <consortium name="The Broad Institute Genomics Platform"/>
            <consortium name="The Broad Institute Genome Sequencing Center for Infectious Disease"/>
            <person name="Wu L."/>
            <person name="Ma J."/>
        </authorList>
    </citation>
    <scope>NUCLEOTIDE SEQUENCE [LARGE SCALE GENOMIC DNA]</scope>
    <source>
        <strain evidence="3">KCTC 42964</strain>
    </source>
</reference>
<feature type="compositionally biased region" description="Basic and acidic residues" evidence="1">
    <location>
        <begin position="1"/>
        <end position="31"/>
    </location>
</feature>
<feature type="region of interest" description="Disordered" evidence="1">
    <location>
        <begin position="1"/>
        <end position="36"/>
    </location>
</feature>
<dbReference type="SUPFAM" id="SSF56112">
    <property type="entry name" value="Protein kinase-like (PK-like)"/>
    <property type="match status" value="1"/>
</dbReference>
<dbReference type="Proteomes" id="UP001595528">
    <property type="component" value="Unassembled WGS sequence"/>
</dbReference>
<comment type="caution">
    <text evidence="2">The sequence shown here is derived from an EMBL/GenBank/DDBJ whole genome shotgun (WGS) entry which is preliminary data.</text>
</comment>
<gene>
    <name evidence="2" type="ORF">ACFOGJ_22695</name>
</gene>
<dbReference type="RefSeq" id="WP_379904901.1">
    <property type="nucleotide sequence ID" value="NZ_JBHRTR010000036.1"/>
</dbReference>
<dbReference type="Pfam" id="PF10009">
    <property type="entry name" value="DUF2252"/>
    <property type="match status" value="2"/>
</dbReference>
<proteinExistence type="predicted"/>
<name>A0ABV7L646_9PROT</name>
<sequence length="458" mass="50338">MAAGTKEDATGSGPRREAILHRELERVDGHPPDPAAPLAKHRKMAANPFRFLRGAAQIYYADMKAGRIAIPPVFASPPHRTLVMGDCHLSNFGFMTEEGSHSRRVIFAPNDFDDACVGPAAWDLVRFIASLFLAAGYGRGILEGRFRSNEATDTAGLAAPDDGDAEAAARAFLEAYRRTCQAVAADPERRQDALQKFGKGHCLRKPYKKARRRAAGGRDFARKSALGKAVEITADGLRFRDRPDRYRRLDAATGSKVRAAFRPYVDDAVLDVVARLDAGTGSVGMERYYLLVGPEDFAGPEDLPLCHVVEVKQQRAAAPLFHFPDLDPVNGMNPAHLTVDCQRRMQRRPDLVLDEVVWQDRHWLVRSRHHARVSLDPEDLCLLPAQQDLSAPLRHYAAACGQALALAHARGDRRSTRFESAMARALKAQGAALIAAGRAQARRSEADCDLLRAMLDGN</sequence>
<dbReference type="InterPro" id="IPR018721">
    <property type="entry name" value="DUF2252"/>
</dbReference>
<dbReference type="Gene3D" id="3.90.1200.10">
    <property type="match status" value="1"/>
</dbReference>
<accession>A0ABV7L646</accession>
<evidence type="ECO:0000313" key="2">
    <source>
        <dbReference type="EMBL" id="MFC3230077.1"/>
    </source>
</evidence>